<dbReference type="Proteomes" id="UP000241769">
    <property type="component" value="Unassembled WGS sequence"/>
</dbReference>
<organism evidence="1 2">
    <name type="scientific">Planoprotostelium fungivorum</name>
    <dbReference type="NCBI Taxonomy" id="1890364"/>
    <lineage>
        <taxon>Eukaryota</taxon>
        <taxon>Amoebozoa</taxon>
        <taxon>Evosea</taxon>
        <taxon>Variosea</taxon>
        <taxon>Cavosteliida</taxon>
        <taxon>Cavosteliaceae</taxon>
        <taxon>Planoprotostelium</taxon>
    </lineage>
</organism>
<keyword evidence="2" id="KW-1185">Reference proteome</keyword>
<dbReference type="AlphaFoldDB" id="A0A2P6MVF0"/>
<name>A0A2P6MVF0_9EUKA</name>
<accession>A0A2P6MVF0</accession>
<evidence type="ECO:0000313" key="2">
    <source>
        <dbReference type="Proteomes" id="UP000241769"/>
    </source>
</evidence>
<dbReference type="EMBL" id="MDYQ01000369">
    <property type="protein sequence ID" value="PRP75677.1"/>
    <property type="molecule type" value="Genomic_DNA"/>
</dbReference>
<dbReference type="InParanoid" id="A0A2P6MVF0"/>
<protein>
    <submittedName>
        <fullName evidence="1">Uncharacterized protein</fullName>
    </submittedName>
</protein>
<proteinExistence type="predicted"/>
<sequence>MISFYDITINSGNKKFEKQPSQPWQKGFRDKCQNFEQEDLKSIVAECSHSNLMAEAEQ</sequence>
<evidence type="ECO:0000313" key="1">
    <source>
        <dbReference type="EMBL" id="PRP75677.1"/>
    </source>
</evidence>
<comment type="caution">
    <text evidence="1">The sequence shown here is derived from an EMBL/GenBank/DDBJ whole genome shotgun (WGS) entry which is preliminary data.</text>
</comment>
<gene>
    <name evidence="1" type="ORF">PROFUN_15385</name>
</gene>
<reference evidence="1 2" key="1">
    <citation type="journal article" date="2018" name="Genome Biol. Evol.">
        <title>Multiple Roots of Fruiting Body Formation in Amoebozoa.</title>
        <authorList>
            <person name="Hillmann F."/>
            <person name="Forbes G."/>
            <person name="Novohradska S."/>
            <person name="Ferling I."/>
            <person name="Riege K."/>
            <person name="Groth M."/>
            <person name="Westermann M."/>
            <person name="Marz M."/>
            <person name="Spaller T."/>
            <person name="Winckler T."/>
            <person name="Schaap P."/>
            <person name="Glockner G."/>
        </authorList>
    </citation>
    <scope>NUCLEOTIDE SEQUENCE [LARGE SCALE GENOMIC DNA]</scope>
    <source>
        <strain evidence="1 2">Jena</strain>
    </source>
</reference>